<comment type="caution">
    <text evidence="2">The sequence shown here is derived from an EMBL/GenBank/DDBJ whole genome shotgun (WGS) entry which is preliminary data.</text>
</comment>
<name>A0AAW0TAK4_SCYPA</name>
<reference evidence="2 3" key="1">
    <citation type="submission" date="2023-03" db="EMBL/GenBank/DDBJ databases">
        <title>High-quality genome of Scylla paramamosain provides insights in environmental adaptation.</title>
        <authorList>
            <person name="Zhang L."/>
        </authorList>
    </citation>
    <scope>NUCLEOTIDE SEQUENCE [LARGE SCALE GENOMIC DNA]</scope>
    <source>
        <strain evidence="2">LZ_2023a</strain>
        <tissue evidence="2">Muscle</tissue>
    </source>
</reference>
<accession>A0AAW0TAK4</accession>
<keyword evidence="3" id="KW-1185">Reference proteome</keyword>
<organism evidence="2 3">
    <name type="scientific">Scylla paramamosain</name>
    <name type="common">Mud crab</name>
    <dbReference type="NCBI Taxonomy" id="85552"/>
    <lineage>
        <taxon>Eukaryota</taxon>
        <taxon>Metazoa</taxon>
        <taxon>Ecdysozoa</taxon>
        <taxon>Arthropoda</taxon>
        <taxon>Crustacea</taxon>
        <taxon>Multicrustacea</taxon>
        <taxon>Malacostraca</taxon>
        <taxon>Eumalacostraca</taxon>
        <taxon>Eucarida</taxon>
        <taxon>Decapoda</taxon>
        <taxon>Pleocyemata</taxon>
        <taxon>Brachyura</taxon>
        <taxon>Eubrachyura</taxon>
        <taxon>Portunoidea</taxon>
        <taxon>Portunidae</taxon>
        <taxon>Portuninae</taxon>
        <taxon>Scylla</taxon>
    </lineage>
</organism>
<protein>
    <submittedName>
        <fullName evidence="2">Uncharacterized protein</fullName>
    </submittedName>
</protein>
<proteinExistence type="predicted"/>
<sequence>MSREPQTNRCCERRLAGLGHTQYWYCLLGSDCDWLVTNDYFDWRVTRYGRNRPSDARVFVQPLPGRLLPSSSRHPNPSVQNHTVCPSHSRPGPARPSLALHHHSQPRPAKLGPGAWAPADLRPGTWQPGAWGPRHLVTWGLGSGDLGAGDLGTWWPGVWGLGTGSQNTALAPEASEGRSGSLIWSKSTSGTVSVRCVCVVRPSLVTAARTGGVTAGVERQPWGARRCVAAAAAEDVICLVSGVEDRAGKAWNTQCNPVATGRSTKGRAAATVTLDGVAVAWAPPPETRGGGAAASPGRWALCGRGGGEVRRAVGGG</sequence>
<feature type="region of interest" description="Disordered" evidence="1">
    <location>
        <begin position="66"/>
        <end position="124"/>
    </location>
</feature>
<dbReference type="AlphaFoldDB" id="A0AAW0TAK4"/>
<evidence type="ECO:0000256" key="1">
    <source>
        <dbReference type="SAM" id="MobiDB-lite"/>
    </source>
</evidence>
<gene>
    <name evidence="2" type="ORF">O3P69_009284</name>
</gene>
<dbReference type="EMBL" id="JARAKH010000035">
    <property type="protein sequence ID" value="KAK8384376.1"/>
    <property type="molecule type" value="Genomic_DNA"/>
</dbReference>
<evidence type="ECO:0000313" key="2">
    <source>
        <dbReference type="EMBL" id="KAK8384376.1"/>
    </source>
</evidence>
<feature type="compositionally biased region" description="Polar residues" evidence="1">
    <location>
        <begin position="69"/>
        <end position="86"/>
    </location>
</feature>
<evidence type="ECO:0000313" key="3">
    <source>
        <dbReference type="Proteomes" id="UP001487740"/>
    </source>
</evidence>
<dbReference type="Proteomes" id="UP001487740">
    <property type="component" value="Unassembled WGS sequence"/>
</dbReference>